<dbReference type="Gene3D" id="3.90.180.10">
    <property type="entry name" value="Medium-chain alcohol dehydrogenases, catalytic domain"/>
    <property type="match status" value="1"/>
</dbReference>
<proteinExistence type="inferred from homology"/>
<evidence type="ECO:0000256" key="7">
    <source>
        <dbReference type="RuleBase" id="RU361277"/>
    </source>
</evidence>
<name>A0A1G8I4R3_9MICC</name>
<comment type="cofactor">
    <cofactor evidence="1 7">
        <name>Zn(2+)</name>
        <dbReference type="ChEBI" id="CHEBI:29105"/>
    </cofactor>
</comment>
<gene>
    <name evidence="9" type="ORF">SAMN05216555_101128</name>
</gene>
<dbReference type="InterPro" id="IPR020843">
    <property type="entry name" value="ER"/>
</dbReference>
<keyword evidence="10" id="KW-1185">Reference proteome</keyword>
<keyword evidence="2 7" id="KW-0479">Metal-binding</keyword>
<dbReference type="STRING" id="1045773.SAMN05216555_101128"/>
<dbReference type="InterPro" id="IPR013154">
    <property type="entry name" value="ADH-like_N"/>
</dbReference>
<dbReference type="FunFam" id="3.40.50.720:FF:000022">
    <property type="entry name" value="Cinnamyl alcohol dehydrogenase"/>
    <property type="match status" value="1"/>
</dbReference>
<evidence type="ECO:0000256" key="3">
    <source>
        <dbReference type="ARBA" id="ARBA00022833"/>
    </source>
</evidence>
<dbReference type="InterPro" id="IPR002328">
    <property type="entry name" value="ADH_Zn_CS"/>
</dbReference>
<dbReference type="EMBL" id="FNEI01000001">
    <property type="protein sequence ID" value="SDI13928.1"/>
    <property type="molecule type" value="Genomic_DNA"/>
</dbReference>
<dbReference type="InterPro" id="IPR011032">
    <property type="entry name" value="GroES-like_sf"/>
</dbReference>
<dbReference type="SMART" id="SM00829">
    <property type="entry name" value="PKS_ER"/>
    <property type="match status" value="1"/>
</dbReference>
<protein>
    <recommendedName>
        <fullName evidence="5">alcohol dehydrogenase (NADP(+))</fullName>
        <ecNumber evidence="5">1.1.1.2</ecNumber>
    </recommendedName>
</protein>
<dbReference type="AlphaFoldDB" id="A0A1G8I4R3"/>
<comment type="similarity">
    <text evidence="7">Belongs to the zinc-containing alcohol dehydrogenase family.</text>
</comment>
<evidence type="ECO:0000313" key="10">
    <source>
        <dbReference type="Proteomes" id="UP000182130"/>
    </source>
</evidence>
<evidence type="ECO:0000259" key="8">
    <source>
        <dbReference type="SMART" id="SM00829"/>
    </source>
</evidence>
<dbReference type="SUPFAM" id="SSF51735">
    <property type="entry name" value="NAD(P)-binding Rossmann-fold domains"/>
    <property type="match status" value="1"/>
</dbReference>
<dbReference type="InterPro" id="IPR047109">
    <property type="entry name" value="CAD-like"/>
</dbReference>
<keyword evidence="3 7" id="KW-0862">Zinc</keyword>
<dbReference type="CDD" id="cd05283">
    <property type="entry name" value="CAD1"/>
    <property type="match status" value="1"/>
</dbReference>
<accession>A0A1G8I4R3</accession>
<dbReference type="InterPro" id="IPR013149">
    <property type="entry name" value="ADH-like_C"/>
</dbReference>
<dbReference type="Pfam" id="PF00107">
    <property type="entry name" value="ADH_zinc_N"/>
    <property type="match status" value="1"/>
</dbReference>
<dbReference type="Gene3D" id="3.40.50.720">
    <property type="entry name" value="NAD(P)-binding Rossmann-like Domain"/>
    <property type="match status" value="1"/>
</dbReference>
<keyword evidence="4" id="KW-0560">Oxidoreductase</keyword>
<dbReference type="Pfam" id="PF08240">
    <property type="entry name" value="ADH_N"/>
    <property type="match status" value="1"/>
</dbReference>
<evidence type="ECO:0000313" key="9">
    <source>
        <dbReference type="EMBL" id="SDI13928.1"/>
    </source>
</evidence>
<sequence length="346" mass="36464">MITAKAYAATSATEPLVPSTIERRELGANDILIDIKFAGICHSDIHTVRGDWGPVPYPLTPGHEIAGIVSAVGSGVSRHKVGDRVGVGCMVNSCRECEQCLNGQEQDCLNGNVGTYAATDRDGTITQGGYSSHVVVDEAFAVRIPEGLDLDVAAPLLCAGITTYSPLRRWGAGPGKKVAVVGLGGLGHMAVKLAHAMGAEVTVLSQSLKKQEDGLALGADHYYATSDESTFQDLAGSFDLIINTVSATISLDDYLRLVKPHGALVCVGAPGEPLDLRIFSLIVGGKSLAGSNIGGIRETQEMLDFCAEHGIGAEIETIPAEKINEAYERVLASDVRYRFVIDTSTL</sequence>
<organism evidence="9 10">
    <name type="scientific">Arthrobacter cupressi</name>
    <dbReference type="NCBI Taxonomy" id="1045773"/>
    <lineage>
        <taxon>Bacteria</taxon>
        <taxon>Bacillati</taxon>
        <taxon>Actinomycetota</taxon>
        <taxon>Actinomycetes</taxon>
        <taxon>Micrococcales</taxon>
        <taxon>Micrococcaceae</taxon>
        <taxon>Arthrobacter</taxon>
    </lineage>
</organism>
<feature type="domain" description="Enoyl reductase (ER)" evidence="8">
    <location>
        <begin position="11"/>
        <end position="341"/>
    </location>
</feature>
<dbReference type="PANTHER" id="PTHR42683">
    <property type="entry name" value="ALDEHYDE REDUCTASE"/>
    <property type="match status" value="1"/>
</dbReference>
<dbReference type="GO" id="GO:0008106">
    <property type="term" value="F:alcohol dehydrogenase (NADP+) activity"/>
    <property type="evidence" value="ECO:0007669"/>
    <property type="project" value="UniProtKB-EC"/>
</dbReference>
<evidence type="ECO:0000256" key="6">
    <source>
        <dbReference type="ARBA" id="ARBA00048262"/>
    </source>
</evidence>
<evidence type="ECO:0000256" key="4">
    <source>
        <dbReference type="ARBA" id="ARBA00023002"/>
    </source>
</evidence>
<evidence type="ECO:0000256" key="2">
    <source>
        <dbReference type="ARBA" id="ARBA00022723"/>
    </source>
</evidence>
<dbReference type="PROSITE" id="PS00059">
    <property type="entry name" value="ADH_ZINC"/>
    <property type="match status" value="1"/>
</dbReference>
<dbReference type="SUPFAM" id="SSF50129">
    <property type="entry name" value="GroES-like"/>
    <property type="match status" value="1"/>
</dbReference>
<dbReference type="EC" id="1.1.1.2" evidence="5"/>
<evidence type="ECO:0000256" key="5">
    <source>
        <dbReference type="ARBA" id="ARBA00024074"/>
    </source>
</evidence>
<evidence type="ECO:0000256" key="1">
    <source>
        <dbReference type="ARBA" id="ARBA00001947"/>
    </source>
</evidence>
<reference evidence="10" key="1">
    <citation type="submission" date="2016-10" db="EMBL/GenBank/DDBJ databases">
        <authorList>
            <person name="Varghese N."/>
            <person name="Submissions S."/>
        </authorList>
    </citation>
    <scope>NUCLEOTIDE SEQUENCE [LARGE SCALE GENOMIC DNA]</scope>
    <source>
        <strain evidence="10">CGMCC 1.10783</strain>
    </source>
</reference>
<dbReference type="OrthoDB" id="3567264at2"/>
<dbReference type="RefSeq" id="WP_074586097.1">
    <property type="nucleotide sequence ID" value="NZ_FNEI01000001.1"/>
</dbReference>
<dbReference type="GO" id="GO:0008270">
    <property type="term" value="F:zinc ion binding"/>
    <property type="evidence" value="ECO:0007669"/>
    <property type="project" value="InterPro"/>
</dbReference>
<comment type="catalytic activity">
    <reaction evidence="6">
        <text>a primary alcohol + NADP(+) = an aldehyde + NADPH + H(+)</text>
        <dbReference type="Rhea" id="RHEA:15937"/>
        <dbReference type="ChEBI" id="CHEBI:15378"/>
        <dbReference type="ChEBI" id="CHEBI:15734"/>
        <dbReference type="ChEBI" id="CHEBI:17478"/>
        <dbReference type="ChEBI" id="CHEBI:57783"/>
        <dbReference type="ChEBI" id="CHEBI:58349"/>
        <dbReference type="EC" id="1.1.1.2"/>
    </reaction>
</comment>
<dbReference type="InterPro" id="IPR036291">
    <property type="entry name" value="NAD(P)-bd_dom_sf"/>
</dbReference>
<dbReference type="Proteomes" id="UP000182130">
    <property type="component" value="Unassembled WGS sequence"/>
</dbReference>